<feature type="chain" id="PRO_5046909266" description="Lipoprotein" evidence="1">
    <location>
        <begin position="28"/>
        <end position="168"/>
    </location>
</feature>
<dbReference type="PROSITE" id="PS51257">
    <property type="entry name" value="PROKAR_LIPOPROTEIN"/>
    <property type="match status" value="1"/>
</dbReference>
<evidence type="ECO:0000313" key="3">
    <source>
        <dbReference type="Proteomes" id="UP001589774"/>
    </source>
</evidence>
<sequence>MKNQPLLRPSVFMLALFSVFFFSCGKANNETHIEEPYKLETNLFVGNQLFINTMKARNSENVFEILQVVRKNDMLDVTVKGGGAAASFQFIWDGLVQESYPMGVRLIMLYDNTNKDFDRNKEISVSVNLQKIVGERNNVNDYHFNVINGSKKQTVILNPDGSTSKEDK</sequence>
<gene>
    <name evidence="2" type="ORF">ACFFI0_07950</name>
</gene>
<protein>
    <recommendedName>
        <fullName evidence="4">Lipoprotein</fullName>
    </recommendedName>
</protein>
<keyword evidence="3" id="KW-1185">Reference proteome</keyword>
<evidence type="ECO:0000313" key="2">
    <source>
        <dbReference type="EMBL" id="MFC0318238.1"/>
    </source>
</evidence>
<dbReference type="EMBL" id="JBHLWO010000001">
    <property type="protein sequence ID" value="MFC0318238.1"/>
    <property type="molecule type" value="Genomic_DNA"/>
</dbReference>
<dbReference type="Proteomes" id="UP001589774">
    <property type="component" value="Unassembled WGS sequence"/>
</dbReference>
<evidence type="ECO:0000256" key="1">
    <source>
        <dbReference type="SAM" id="SignalP"/>
    </source>
</evidence>
<name>A0ABV6HJY0_9SPHI</name>
<feature type="signal peptide" evidence="1">
    <location>
        <begin position="1"/>
        <end position="27"/>
    </location>
</feature>
<dbReference type="RefSeq" id="WP_130856297.1">
    <property type="nucleotide sequence ID" value="NZ_JBHLWO010000001.1"/>
</dbReference>
<reference evidence="2 3" key="1">
    <citation type="submission" date="2024-09" db="EMBL/GenBank/DDBJ databases">
        <authorList>
            <person name="Sun Q."/>
            <person name="Mori K."/>
        </authorList>
    </citation>
    <scope>NUCLEOTIDE SEQUENCE [LARGE SCALE GENOMIC DNA]</scope>
    <source>
        <strain evidence="2 3">CCM 7765</strain>
    </source>
</reference>
<comment type="caution">
    <text evidence="2">The sequence shown here is derived from an EMBL/GenBank/DDBJ whole genome shotgun (WGS) entry which is preliminary data.</text>
</comment>
<keyword evidence="1" id="KW-0732">Signal</keyword>
<evidence type="ECO:0008006" key="4">
    <source>
        <dbReference type="Google" id="ProtNLM"/>
    </source>
</evidence>
<proteinExistence type="predicted"/>
<accession>A0ABV6HJY0</accession>
<organism evidence="2 3">
    <name type="scientific">Olivibacter oleidegradans</name>
    <dbReference type="NCBI Taxonomy" id="760123"/>
    <lineage>
        <taxon>Bacteria</taxon>
        <taxon>Pseudomonadati</taxon>
        <taxon>Bacteroidota</taxon>
        <taxon>Sphingobacteriia</taxon>
        <taxon>Sphingobacteriales</taxon>
        <taxon>Sphingobacteriaceae</taxon>
        <taxon>Olivibacter</taxon>
    </lineage>
</organism>